<organism evidence="2 3">
    <name type="scientific">Caenorhabditis remanei</name>
    <name type="common">Caenorhabditis vulgaris</name>
    <dbReference type="NCBI Taxonomy" id="31234"/>
    <lineage>
        <taxon>Eukaryota</taxon>
        <taxon>Metazoa</taxon>
        <taxon>Ecdysozoa</taxon>
        <taxon>Nematoda</taxon>
        <taxon>Chromadorea</taxon>
        <taxon>Rhabditida</taxon>
        <taxon>Rhabditina</taxon>
        <taxon>Rhabditomorpha</taxon>
        <taxon>Rhabditoidea</taxon>
        <taxon>Rhabditidae</taxon>
        <taxon>Peloderinae</taxon>
        <taxon>Caenorhabditis</taxon>
    </lineage>
</organism>
<dbReference type="PROSITE" id="PS50181">
    <property type="entry name" value="FBOX"/>
    <property type="match status" value="1"/>
</dbReference>
<dbReference type="AlphaFoldDB" id="A0A6A5HKV6"/>
<dbReference type="Pfam" id="PF00646">
    <property type="entry name" value="F-box"/>
    <property type="match status" value="1"/>
</dbReference>
<name>A0A6A5HKV6_CAERE</name>
<accession>A0A6A5HKV6</accession>
<sequence length="345" mass="40804">MIPKKVSRMISVFPLFRLPQVVLFEVFRFLEPNDLIPIALCSQRAFNLVRINWKKSTKAAIWMDSQLYFGSHLKVNDIFYNLLTVSRIEDVPEYYWEFVQIKGSKVPIGYSRKRNSFETYWNDVCYGFKAVMEFVTELFSCDIHTVMFGKNTFWCVEWAQSRQKSLMNAHIYQNQWIRENSEYCKIITSCTAENLMIHAYQIDVMLSTETVFRTRNHLSIYFGRWVQIQHLINMDCVEIEVKKSYLKQSDVTLFLKNWLNGGNARLKYLSISTQYIDIDLFCQEEFPENMVRSDREMEYESERIGKCKVPICSGLKRKDGVIAFIFWNPQEHQPTVIMSNGITTL</sequence>
<evidence type="ECO:0000313" key="3">
    <source>
        <dbReference type="Proteomes" id="UP000483820"/>
    </source>
</evidence>
<dbReference type="KEGG" id="crq:GCK72_006479"/>
<protein>
    <recommendedName>
        <fullName evidence="1">F-box domain-containing protein</fullName>
    </recommendedName>
</protein>
<proteinExistence type="predicted"/>
<dbReference type="SUPFAM" id="SSF81383">
    <property type="entry name" value="F-box domain"/>
    <property type="match status" value="1"/>
</dbReference>
<dbReference type="PANTHER" id="PTHR21503">
    <property type="entry name" value="F-BOX-CONTAINING HYPOTHETICAL PROTEIN C.ELEGANS"/>
    <property type="match status" value="1"/>
</dbReference>
<comment type="caution">
    <text evidence="2">The sequence shown here is derived from an EMBL/GenBank/DDBJ whole genome shotgun (WGS) entry which is preliminary data.</text>
</comment>
<dbReference type="CTD" id="9815756"/>
<dbReference type="Proteomes" id="UP000483820">
    <property type="component" value="Chromosome II"/>
</dbReference>
<dbReference type="InterPro" id="IPR036047">
    <property type="entry name" value="F-box-like_dom_sf"/>
</dbReference>
<dbReference type="InterPro" id="IPR012885">
    <property type="entry name" value="F-box_Sdz-33"/>
</dbReference>
<dbReference type="EMBL" id="WUAV01000002">
    <property type="protein sequence ID" value="KAF1766522.1"/>
    <property type="molecule type" value="Genomic_DNA"/>
</dbReference>
<evidence type="ECO:0000313" key="2">
    <source>
        <dbReference type="EMBL" id="KAF1766522.1"/>
    </source>
</evidence>
<dbReference type="Pfam" id="PF07735">
    <property type="entry name" value="FBA_2"/>
    <property type="match status" value="1"/>
</dbReference>
<evidence type="ECO:0000259" key="1">
    <source>
        <dbReference type="PROSITE" id="PS50181"/>
    </source>
</evidence>
<feature type="domain" description="F-box" evidence="1">
    <location>
        <begin position="12"/>
        <end position="56"/>
    </location>
</feature>
<dbReference type="RefSeq" id="XP_003113589.2">
    <property type="nucleotide sequence ID" value="XM_003113541.2"/>
</dbReference>
<gene>
    <name evidence="2" type="ORF">GCK72_006479</name>
</gene>
<reference evidence="2 3" key="1">
    <citation type="submission" date="2019-12" db="EMBL/GenBank/DDBJ databases">
        <title>Chromosome-level assembly of the Caenorhabditis remanei genome.</title>
        <authorList>
            <person name="Teterina A.A."/>
            <person name="Willis J.H."/>
            <person name="Phillips P.C."/>
        </authorList>
    </citation>
    <scope>NUCLEOTIDE SEQUENCE [LARGE SCALE GENOMIC DNA]</scope>
    <source>
        <strain evidence="2 3">PX506</strain>
        <tissue evidence="2">Whole organism</tissue>
    </source>
</reference>
<dbReference type="InterPro" id="IPR001810">
    <property type="entry name" value="F-box_dom"/>
</dbReference>
<dbReference type="GeneID" id="9815756"/>